<dbReference type="InterPro" id="IPR002744">
    <property type="entry name" value="MIP18-like"/>
</dbReference>
<feature type="domain" description="MIP18 family-like" evidence="1">
    <location>
        <begin position="5"/>
        <end position="61"/>
    </location>
</feature>
<dbReference type="InterPro" id="IPR034904">
    <property type="entry name" value="FSCA_dom_sf"/>
</dbReference>
<dbReference type="Pfam" id="PF01883">
    <property type="entry name" value="FeS_assembly_P"/>
    <property type="match status" value="1"/>
</dbReference>
<evidence type="ECO:0000313" key="2">
    <source>
        <dbReference type="EMBL" id="MBR9971383.1"/>
    </source>
</evidence>
<gene>
    <name evidence="2" type="ORF">KEC16_06630</name>
</gene>
<dbReference type="InterPro" id="IPR052339">
    <property type="entry name" value="Fe-S_Maturation_MIP18"/>
</dbReference>
<reference evidence="2 3" key="1">
    <citation type="submission" date="2021-04" db="EMBL/GenBank/DDBJ databases">
        <title>Magnetospirillum sulfuroxidans sp. nov., a facultative chemolithoautotrophic sulfur-oxidizing alphaproteobacterium isolated from freshwater sediment and proposals for Paramagetospirillum gen. nov., and Magnetospirillaceae fam. nov.</title>
        <authorList>
            <person name="Koziaeva V."/>
            <person name="Geelhoed J.S."/>
            <person name="Sorokin D.Y."/>
            <person name="Grouzdev D.S."/>
        </authorList>
    </citation>
    <scope>NUCLEOTIDE SEQUENCE [LARGE SCALE GENOMIC DNA]</scope>
    <source>
        <strain evidence="2 3">J10</strain>
    </source>
</reference>
<comment type="caution">
    <text evidence="2">The sequence shown here is derived from an EMBL/GenBank/DDBJ whole genome shotgun (WGS) entry which is preliminary data.</text>
</comment>
<dbReference type="PANTHER" id="PTHR42831:SF1">
    <property type="entry name" value="FE-S PROTEIN MATURATION AUXILIARY FACTOR YITW"/>
    <property type="match status" value="1"/>
</dbReference>
<dbReference type="EMBL" id="JAGTUF010000004">
    <property type="protein sequence ID" value="MBR9971383.1"/>
    <property type="molecule type" value="Genomic_DNA"/>
</dbReference>
<protein>
    <submittedName>
        <fullName evidence="2">Metal-sulfur cluster assembly factor</fullName>
    </submittedName>
</protein>
<organism evidence="2 3">
    <name type="scientific">Magnetospirillum sulfuroxidans</name>
    <dbReference type="NCBI Taxonomy" id="611300"/>
    <lineage>
        <taxon>Bacteria</taxon>
        <taxon>Pseudomonadati</taxon>
        <taxon>Pseudomonadota</taxon>
        <taxon>Alphaproteobacteria</taxon>
        <taxon>Rhodospirillales</taxon>
        <taxon>Rhodospirillaceae</taxon>
        <taxon>Magnetospirillum</taxon>
    </lineage>
</organism>
<accession>A0ABS5IAE0</accession>
<evidence type="ECO:0000313" key="3">
    <source>
        <dbReference type="Proteomes" id="UP000680714"/>
    </source>
</evidence>
<name>A0ABS5IAE0_9PROT</name>
<dbReference type="Proteomes" id="UP000680714">
    <property type="component" value="Unassembled WGS sequence"/>
</dbReference>
<dbReference type="PANTHER" id="PTHR42831">
    <property type="entry name" value="FE-S PROTEIN MATURATION AUXILIARY FACTOR YITW"/>
    <property type="match status" value="1"/>
</dbReference>
<sequence>MNPLLETLKQIIDPDIGVNIVDLGLVESVSDSEGAIRIALIMTTPACPQSGYLRDEAKRLIPGAQVEILEHPLWQPERMSAAAKAILGWP</sequence>
<evidence type="ECO:0000259" key="1">
    <source>
        <dbReference type="Pfam" id="PF01883"/>
    </source>
</evidence>
<keyword evidence="3" id="KW-1185">Reference proteome</keyword>
<dbReference type="Gene3D" id="3.30.300.130">
    <property type="entry name" value="Fe-S cluster assembly (FSCA)"/>
    <property type="match status" value="1"/>
</dbReference>
<dbReference type="RefSeq" id="WP_211547088.1">
    <property type="nucleotide sequence ID" value="NZ_JAGTUF010000004.1"/>
</dbReference>
<dbReference type="SUPFAM" id="SSF117916">
    <property type="entry name" value="Fe-S cluster assembly (FSCA) domain-like"/>
    <property type="match status" value="1"/>
</dbReference>
<proteinExistence type="predicted"/>